<evidence type="ECO:0000256" key="5">
    <source>
        <dbReference type="ARBA" id="ARBA00022679"/>
    </source>
</evidence>
<evidence type="ECO:0000256" key="3">
    <source>
        <dbReference type="ARBA" id="ARBA00022552"/>
    </source>
</evidence>
<protein>
    <recommendedName>
        <fullName evidence="2">rRNA 2'-O-methyltransferase fibrillarin</fullName>
    </recommendedName>
    <alternativeName>
        <fullName evidence="7">Histone-glutamine methyltransferase</fullName>
    </alternativeName>
</protein>
<proteinExistence type="inferred from homology"/>
<evidence type="ECO:0000256" key="6">
    <source>
        <dbReference type="ARBA" id="ARBA00022884"/>
    </source>
</evidence>
<dbReference type="Gene3D" id="3.30.200.20">
    <property type="entry name" value="Phosphorylase Kinase, domain 1"/>
    <property type="match status" value="1"/>
</dbReference>
<dbReference type="SUPFAM" id="SSF53335">
    <property type="entry name" value="S-adenosyl-L-methionine-dependent methyltransferases"/>
    <property type="match status" value="1"/>
</dbReference>
<dbReference type="Gene3D" id="3.40.50.150">
    <property type="entry name" value="Vaccinia Virus protein VP39"/>
    <property type="match status" value="1"/>
</dbReference>
<dbReference type="InterPro" id="IPR029063">
    <property type="entry name" value="SAM-dependent_MTases_sf"/>
</dbReference>
<keyword evidence="3" id="KW-0698">rRNA processing</keyword>
<organism evidence="10 11">
    <name type="scientific">Entamoeba nuttalli</name>
    <dbReference type="NCBI Taxonomy" id="412467"/>
    <lineage>
        <taxon>Eukaryota</taxon>
        <taxon>Amoebozoa</taxon>
        <taxon>Evosea</taxon>
        <taxon>Archamoebae</taxon>
        <taxon>Mastigamoebida</taxon>
        <taxon>Entamoebidae</taxon>
        <taxon>Entamoeba</taxon>
    </lineage>
</organism>
<keyword evidence="5" id="KW-0808">Transferase</keyword>
<dbReference type="EMBL" id="BAAFRS010000082">
    <property type="protein sequence ID" value="GAB1221515.1"/>
    <property type="molecule type" value="Genomic_DNA"/>
</dbReference>
<gene>
    <name evidence="10" type="ORF">ENUP19_0082G0044</name>
</gene>
<keyword evidence="6" id="KW-0694">RNA-binding</keyword>
<name>A0ABQ0DF82_9EUKA</name>
<evidence type="ECO:0000313" key="10">
    <source>
        <dbReference type="EMBL" id="GAB1221515.1"/>
    </source>
</evidence>
<accession>A0ABQ0DF82</accession>
<comment type="catalytic activity">
    <reaction evidence="8">
        <text>L-glutaminyl-[histone H2A] + S-adenosyl-L-methionine = N(5)-methyl-L-glutaminyl-[histone H2A] + S-adenosyl-L-homocysteine + H(+)</text>
        <dbReference type="Rhea" id="RHEA:50904"/>
        <dbReference type="Rhea" id="RHEA-COMP:12837"/>
        <dbReference type="Rhea" id="RHEA-COMP:12839"/>
        <dbReference type="ChEBI" id="CHEBI:15378"/>
        <dbReference type="ChEBI" id="CHEBI:30011"/>
        <dbReference type="ChEBI" id="CHEBI:57856"/>
        <dbReference type="ChEBI" id="CHEBI:59789"/>
        <dbReference type="ChEBI" id="CHEBI:61891"/>
    </reaction>
</comment>
<dbReference type="PRINTS" id="PR00052">
    <property type="entry name" value="FIBRILLARIN"/>
</dbReference>
<dbReference type="HAMAP" id="MF_00351">
    <property type="entry name" value="RNA_methyltransf_FlpA"/>
    <property type="match status" value="1"/>
</dbReference>
<evidence type="ECO:0000256" key="8">
    <source>
        <dbReference type="ARBA" id="ARBA00047568"/>
    </source>
</evidence>
<comment type="caution">
    <text evidence="10">The sequence shown here is derived from an EMBL/GenBank/DDBJ whole genome shotgun (WGS) entry which is preliminary data.</text>
</comment>
<feature type="compositionally biased region" description="Gly residues" evidence="9">
    <location>
        <begin position="43"/>
        <end position="65"/>
    </location>
</feature>
<dbReference type="PIRSF" id="PIRSF006540">
    <property type="entry name" value="Nop17p"/>
    <property type="match status" value="1"/>
</dbReference>
<sequence length="301" mass="32173">MSGRGRGRNTGRGGAPRGGRGGSNGRGGFGGDNKGPRSAGRGAPRGGRGGAKGGAKGRGGIGSKGGVQIREHSKFPGIYIASGKEEQLLTINRVPGESVYGEKRIAKEDAEGNKIEYRVWNPYRSKLGCTILKGVDNMTICPGAKVLYIGAASGTTVSHVSDIVGDKGTVYAVEFAFRPGRDLIGVAKKRQNIVPIIEDARYPLKYRMLVDMVDVIFADVAQPNQAQIIGLNAKYFLKKGGLIIESIKANCIDSTAPSDVVFANEVDELRKLGFKPLEQVSLEPFERNHATVIARYDNIKK</sequence>
<reference evidence="10 11" key="1">
    <citation type="journal article" date="2019" name="PLoS Negl. Trop. Dis.">
        <title>Whole genome sequencing of Entamoeba nuttalli reveals mammalian host-related molecular signatures and a novel octapeptide-repeat surface protein.</title>
        <authorList>
            <person name="Tanaka M."/>
            <person name="Makiuchi T."/>
            <person name="Komiyama T."/>
            <person name="Shiina T."/>
            <person name="Osaki K."/>
            <person name="Tachibana H."/>
        </authorList>
    </citation>
    <scope>NUCLEOTIDE SEQUENCE [LARGE SCALE GENOMIC DNA]</scope>
    <source>
        <strain evidence="10 11">P19-061405</strain>
    </source>
</reference>
<dbReference type="SMART" id="SM01206">
    <property type="entry name" value="Fibrillarin"/>
    <property type="match status" value="1"/>
</dbReference>
<feature type="compositionally biased region" description="Gly residues" evidence="9">
    <location>
        <begin position="10"/>
        <end position="33"/>
    </location>
</feature>
<evidence type="ECO:0000256" key="4">
    <source>
        <dbReference type="ARBA" id="ARBA00022603"/>
    </source>
</evidence>
<feature type="region of interest" description="Disordered" evidence="9">
    <location>
        <begin position="1"/>
        <end position="67"/>
    </location>
</feature>
<keyword evidence="4" id="KW-0489">Methyltransferase</keyword>
<dbReference type="Proteomes" id="UP001628156">
    <property type="component" value="Unassembled WGS sequence"/>
</dbReference>
<dbReference type="NCBIfam" id="NF003276">
    <property type="entry name" value="PRK04266.1-2"/>
    <property type="match status" value="1"/>
</dbReference>
<evidence type="ECO:0000256" key="2">
    <source>
        <dbReference type="ARBA" id="ARBA00015190"/>
    </source>
</evidence>
<dbReference type="PANTHER" id="PTHR10335">
    <property type="entry name" value="RRNA 2-O-METHYLTRANSFERASE FIBRILLARIN"/>
    <property type="match status" value="1"/>
</dbReference>
<evidence type="ECO:0000313" key="11">
    <source>
        <dbReference type="Proteomes" id="UP001628156"/>
    </source>
</evidence>
<dbReference type="Pfam" id="PF01269">
    <property type="entry name" value="Fibrillarin"/>
    <property type="match status" value="1"/>
</dbReference>
<dbReference type="InterPro" id="IPR000692">
    <property type="entry name" value="Fibrillarin"/>
</dbReference>
<comment type="similarity">
    <text evidence="1">Belongs to the methyltransferase superfamily. Fibrillarin family.</text>
</comment>
<evidence type="ECO:0000256" key="1">
    <source>
        <dbReference type="ARBA" id="ARBA00010632"/>
    </source>
</evidence>
<evidence type="ECO:0000256" key="9">
    <source>
        <dbReference type="SAM" id="MobiDB-lite"/>
    </source>
</evidence>
<keyword evidence="11" id="KW-1185">Reference proteome</keyword>
<dbReference type="PANTHER" id="PTHR10335:SF17">
    <property type="entry name" value="FIBRILLARIN"/>
    <property type="match status" value="1"/>
</dbReference>
<evidence type="ECO:0000256" key="7">
    <source>
        <dbReference type="ARBA" id="ARBA00032245"/>
    </source>
</evidence>